<gene>
    <name evidence="1" type="ORF">PHYPA_003910</name>
</gene>
<dbReference type="EnsemblPlants" id="Pp3c3_2510V3.2">
    <property type="protein sequence ID" value="PAC:32943369.CDS.1"/>
    <property type="gene ID" value="Pp3c3_2510"/>
</dbReference>
<reference evidence="1 3" key="1">
    <citation type="journal article" date="2008" name="Science">
        <title>The Physcomitrella genome reveals evolutionary insights into the conquest of land by plants.</title>
        <authorList>
            <person name="Rensing S."/>
            <person name="Lang D."/>
            <person name="Zimmer A."/>
            <person name="Terry A."/>
            <person name="Salamov A."/>
            <person name="Shapiro H."/>
            <person name="Nishiyama T."/>
            <person name="Perroud P.-F."/>
            <person name="Lindquist E."/>
            <person name="Kamisugi Y."/>
            <person name="Tanahashi T."/>
            <person name="Sakakibara K."/>
            <person name="Fujita T."/>
            <person name="Oishi K."/>
            <person name="Shin-I T."/>
            <person name="Kuroki Y."/>
            <person name="Toyoda A."/>
            <person name="Suzuki Y."/>
            <person name="Hashimoto A."/>
            <person name="Yamaguchi K."/>
            <person name="Sugano A."/>
            <person name="Kohara Y."/>
            <person name="Fujiyama A."/>
            <person name="Anterola A."/>
            <person name="Aoki S."/>
            <person name="Ashton N."/>
            <person name="Barbazuk W.B."/>
            <person name="Barker E."/>
            <person name="Bennetzen J."/>
            <person name="Bezanilla M."/>
            <person name="Blankenship R."/>
            <person name="Cho S.H."/>
            <person name="Dutcher S."/>
            <person name="Estelle M."/>
            <person name="Fawcett J.A."/>
            <person name="Gundlach H."/>
            <person name="Hanada K."/>
            <person name="Heyl A."/>
            <person name="Hicks K.A."/>
            <person name="Hugh J."/>
            <person name="Lohr M."/>
            <person name="Mayer K."/>
            <person name="Melkozernov A."/>
            <person name="Murata T."/>
            <person name="Nelson D."/>
            <person name="Pils B."/>
            <person name="Prigge M."/>
            <person name="Reiss B."/>
            <person name="Renner T."/>
            <person name="Rombauts S."/>
            <person name="Rushton P."/>
            <person name="Sanderfoot A."/>
            <person name="Schween G."/>
            <person name="Shiu S.-H."/>
            <person name="Stueber K."/>
            <person name="Theodoulou F.L."/>
            <person name="Tu H."/>
            <person name="Van de Peer Y."/>
            <person name="Verrier P.J."/>
            <person name="Waters E."/>
            <person name="Wood A."/>
            <person name="Yang L."/>
            <person name="Cove D."/>
            <person name="Cuming A."/>
            <person name="Hasebe M."/>
            <person name="Lucas S."/>
            <person name="Mishler D.B."/>
            <person name="Reski R."/>
            <person name="Grigoriev I."/>
            <person name="Quatrano R.S."/>
            <person name="Boore J.L."/>
        </authorList>
    </citation>
    <scope>NUCLEOTIDE SEQUENCE [LARGE SCALE GENOMIC DNA]</scope>
    <source>
        <strain evidence="2 3">cv. Gransden 2004</strain>
    </source>
</reference>
<evidence type="ECO:0000313" key="3">
    <source>
        <dbReference type="Proteomes" id="UP000006727"/>
    </source>
</evidence>
<evidence type="ECO:0000313" key="2">
    <source>
        <dbReference type="EnsemblPlants" id="PAC:32943368.CDS.1"/>
    </source>
</evidence>
<dbReference type="Gramene" id="Pp3c3_2510V3.2">
    <property type="protein sequence ID" value="PAC:32943369.CDS.1"/>
    <property type="gene ID" value="Pp3c3_2510"/>
</dbReference>
<evidence type="ECO:0000313" key="1">
    <source>
        <dbReference type="EMBL" id="PNR56917.1"/>
    </source>
</evidence>
<dbReference type="Proteomes" id="UP000006727">
    <property type="component" value="Chromosome 3"/>
</dbReference>
<organism evidence="1">
    <name type="scientific">Physcomitrium patens</name>
    <name type="common">Spreading-leaved earth moss</name>
    <name type="synonym">Physcomitrella patens</name>
    <dbReference type="NCBI Taxonomy" id="3218"/>
    <lineage>
        <taxon>Eukaryota</taxon>
        <taxon>Viridiplantae</taxon>
        <taxon>Streptophyta</taxon>
        <taxon>Embryophyta</taxon>
        <taxon>Bryophyta</taxon>
        <taxon>Bryophytina</taxon>
        <taxon>Bryopsida</taxon>
        <taxon>Funariidae</taxon>
        <taxon>Funariales</taxon>
        <taxon>Funariaceae</taxon>
        <taxon>Physcomitrium</taxon>
    </lineage>
</organism>
<dbReference type="InParanoid" id="A0A2K1KT09"/>
<dbReference type="EnsemblPlants" id="Pp3c3_2510V3.1">
    <property type="protein sequence ID" value="PAC:32943368.CDS.1"/>
    <property type="gene ID" value="Pp3c3_2510"/>
</dbReference>
<protein>
    <submittedName>
        <fullName evidence="1 2">Uncharacterized protein</fullName>
    </submittedName>
</protein>
<dbReference type="EMBL" id="ABEU02000003">
    <property type="protein sequence ID" value="PNR56917.1"/>
    <property type="molecule type" value="Genomic_DNA"/>
</dbReference>
<proteinExistence type="predicted"/>
<dbReference type="PaxDb" id="3218-PP1S1_452V6.1"/>
<accession>A0A2K1KT09</accession>
<dbReference type="Gramene" id="Pp3c3_2510V3.1">
    <property type="protein sequence ID" value="PAC:32943368.CDS.1"/>
    <property type="gene ID" value="Pp3c3_2510"/>
</dbReference>
<keyword evidence="3" id="KW-1185">Reference proteome</keyword>
<dbReference type="AlphaFoldDB" id="A0A2K1KT09"/>
<reference evidence="2" key="3">
    <citation type="submission" date="2020-12" db="UniProtKB">
        <authorList>
            <consortium name="EnsemblPlants"/>
        </authorList>
    </citation>
    <scope>IDENTIFICATION</scope>
</reference>
<reference evidence="1 3" key="2">
    <citation type="journal article" date="2018" name="Plant J.">
        <title>The Physcomitrella patens chromosome-scale assembly reveals moss genome structure and evolution.</title>
        <authorList>
            <person name="Lang D."/>
            <person name="Ullrich K.K."/>
            <person name="Murat F."/>
            <person name="Fuchs J."/>
            <person name="Jenkins J."/>
            <person name="Haas F.B."/>
            <person name="Piednoel M."/>
            <person name="Gundlach H."/>
            <person name="Van Bel M."/>
            <person name="Meyberg R."/>
            <person name="Vives C."/>
            <person name="Morata J."/>
            <person name="Symeonidi A."/>
            <person name="Hiss M."/>
            <person name="Muchero W."/>
            <person name="Kamisugi Y."/>
            <person name="Saleh O."/>
            <person name="Blanc G."/>
            <person name="Decker E.L."/>
            <person name="van Gessel N."/>
            <person name="Grimwood J."/>
            <person name="Hayes R.D."/>
            <person name="Graham S.W."/>
            <person name="Gunter L.E."/>
            <person name="McDaniel S.F."/>
            <person name="Hoernstein S.N.W."/>
            <person name="Larsson A."/>
            <person name="Li F.W."/>
            <person name="Perroud P.F."/>
            <person name="Phillips J."/>
            <person name="Ranjan P."/>
            <person name="Rokshar D.S."/>
            <person name="Rothfels C.J."/>
            <person name="Schneider L."/>
            <person name="Shu S."/>
            <person name="Stevenson D.W."/>
            <person name="Thummler F."/>
            <person name="Tillich M."/>
            <person name="Villarreal Aguilar J.C."/>
            <person name="Widiez T."/>
            <person name="Wong G.K."/>
            <person name="Wymore A."/>
            <person name="Zhang Y."/>
            <person name="Zimmer A.D."/>
            <person name="Quatrano R.S."/>
            <person name="Mayer K.F.X."/>
            <person name="Goodstein D."/>
            <person name="Casacuberta J.M."/>
            <person name="Vandepoele K."/>
            <person name="Reski R."/>
            <person name="Cuming A.C."/>
            <person name="Tuskan G.A."/>
            <person name="Maumus F."/>
            <person name="Salse J."/>
            <person name="Schmutz J."/>
            <person name="Rensing S.A."/>
        </authorList>
    </citation>
    <scope>NUCLEOTIDE SEQUENCE [LARGE SCALE GENOMIC DNA]</scope>
    <source>
        <strain evidence="2 3">cv. Gransden 2004</strain>
    </source>
</reference>
<name>A0A2K1KT09_PHYPA</name>
<sequence>MLLQCGGRDRAGVHPFPRCAMALASSPHPSWPLTTLAESRRAVMEDGTFPSWTSPGDLLLAS</sequence>